<proteinExistence type="predicted"/>
<protein>
    <recommendedName>
        <fullName evidence="4">Extracellular membrane protein CFEM domain-containing protein</fullName>
    </recommendedName>
</protein>
<feature type="chain" id="PRO_5041966145" description="Extracellular membrane protein CFEM domain-containing protein" evidence="1">
    <location>
        <begin position="22"/>
        <end position="337"/>
    </location>
</feature>
<reference evidence="2" key="1">
    <citation type="submission" date="2022-12" db="EMBL/GenBank/DDBJ databases">
        <authorList>
            <person name="Petersen C."/>
        </authorList>
    </citation>
    <scope>NUCLEOTIDE SEQUENCE</scope>
    <source>
        <strain evidence="2">IBT 16125</strain>
    </source>
</reference>
<dbReference type="AlphaFoldDB" id="A0AAD6FY45"/>
<accession>A0AAD6FY45</accession>
<evidence type="ECO:0000313" key="2">
    <source>
        <dbReference type="EMBL" id="KAJ5433020.1"/>
    </source>
</evidence>
<feature type="signal peptide" evidence="1">
    <location>
        <begin position="1"/>
        <end position="21"/>
    </location>
</feature>
<sequence>MLSKTTLVSLTALGAASLALAQTNITASVCADPSAFTTCSTKVLTESTGCMDICAGNKICVLGCGCAMYQGYMNCVAESCWNQAYSCEYDELVAEYFIECPVATQPVPFWPAPDNAPSGCSCNLGKIVQSVIKAQKEYNSCITNSSTTSPIELANKDTACGCCEVSAGLSAMYETCPDTIPSDMGADLWFKTATLYGTVIDWGTCGSVLDSYKCQNLGFAPPSSKSNTFYKPNNLPPNGTQTLYNTGAVTALTAPPSGSVFSWSQSTVTYTVTASPWKNNDVKATGTGASGASGSSGTAGAAGATKTSSTGAAVSLKQSNAAVWLSALSVLIKMTFA</sequence>
<dbReference type="GeneID" id="81605801"/>
<dbReference type="RefSeq" id="XP_056760312.1">
    <property type="nucleotide sequence ID" value="XM_056915558.1"/>
</dbReference>
<name>A0AAD6FY45_9EURO</name>
<evidence type="ECO:0000313" key="3">
    <source>
        <dbReference type="Proteomes" id="UP001213681"/>
    </source>
</evidence>
<dbReference type="EMBL" id="JAPVEA010000009">
    <property type="protein sequence ID" value="KAJ5433020.1"/>
    <property type="molecule type" value="Genomic_DNA"/>
</dbReference>
<keyword evidence="1" id="KW-0732">Signal</keyword>
<reference evidence="2" key="2">
    <citation type="journal article" date="2023" name="IMA Fungus">
        <title>Comparative genomic study of the Penicillium genus elucidates a diverse pangenome and 15 lateral gene transfer events.</title>
        <authorList>
            <person name="Petersen C."/>
            <person name="Sorensen T."/>
            <person name="Nielsen M.R."/>
            <person name="Sondergaard T.E."/>
            <person name="Sorensen J.L."/>
            <person name="Fitzpatrick D.A."/>
            <person name="Frisvad J.C."/>
            <person name="Nielsen K.L."/>
        </authorList>
    </citation>
    <scope>NUCLEOTIDE SEQUENCE</scope>
    <source>
        <strain evidence="2">IBT 16125</strain>
    </source>
</reference>
<organism evidence="2 3">
    <name type="scientific">Penicillium daleae</name>
    <dbReference type="NCBI Taxonomy" id="63821"/>
    <lineage>
        <taxon>Eukaryota</taxon>
        <taxon>Fungi</taxon>
        <taxon>Dikarya</taxon>
        <taxon>Ascomycota</taxon>
        <taxon>Pezizomycotina</taxon>
        <taxon>Eurotiomycetes</taxon>
        <taxon>Eurotiomycetidae</taxon>
        <taxon>Eurotiales</taxon>
        <taxon>Aspergillaceae</taxon>
        <taxon>Penicillium</taxon>
    </lineage>
</organism>
<comment type="caution">
    <text evidence="2">The sequence shown here is derived from an EMBL/GenBank/DDBJ whole genome shotgun (WGS) entry which is preliminary data.</text>
</comment>
<keyword evidence="3" id="KW-1185">Reference proteome</keyword>
<evidence type="ECO:0000256" key="1">
    <source>
        <dbReference type="SAM" id="SignalP"/>
    </source>
</evidence>
<gene>
    <name evidence="2" type="ORF">N7458_012176</name>
</gene>
<dbReference type="Proteomes" id="UP001213681">
    <property type="component" value="Unassembled WGS sequence"/>
</dbReference>
<evidence type="ECO:0008006" key="4">
    <source>
        <dbReference type="Google" id="ProtNLM"/>
    </source>
</evidence>